<dbReference type="Gene3D" id="3.40.50.620">
    <property type="entry name" value="HUPs"/>
    <property type="match status" value="1"/>
</dbReference>
<dbReference type="PANTHER" id="PTHR46268">
    <property type="entry name" value="STRESS RESPONSE PROTEIN NHAX"/>
    <property type="match status" value="1"/>
</dbReference>
<dbReference type="InterPro" id="IPR014729">
    <property type="entry name" value="Rossmann-like_a/b/a_fold"/>
</dbReference>
<evidence type="ECO:0000313" key="5">
    <source>
        <dbReference type="Proteomes" id="UP000251545"/>
    </source>
</evidence>
<dbReference type="Pfam" id="PF00582">
    <property type="entry name" value="Usp"/>
    <property type="match status" value="1"/>
</dbReference>
<reference evidence="4 5" key="1">
    <citation type="submission" date="2018-02" db="EMBL/GenBank/DDBJ databases">
        <title>Genomic Encyclopedia of Archaeal and Bacterial Type Strains, Phase II (KMG-II): from individual species to whole genera.</title>
        <authorList>
            <person name="Goeker M."/>
        </authorList>
    </citation>
    <scope>NUCLEOTIDE SEQUENCE [LARGE SCALE GENOMIC DNA]</scope>
    <source>
        <strain evidence="4 5">DSM 21165</strain>
    </source>
</reference>
<dbReference type="CDD" id="cd00293">
    <property type="entry name" value="USP-like"/>
    <property type="match status" value="1"/>
</dbReference>
<dbReference type="EMBL" id="PVEO01000002">
    <property type="protein sequence ID" value="PQV50262.1"/>
    <property type="molecule type" value="Genomic_DNA"/>
</dbReference>
<evidence type="ECO:0000313" key="4">
    <source>
        <dbReference type="EMBL" id="PQV50262.1"/>
    </source>
</evidence>
<keyword evidence="2" id="KW-0963">Cytoplasm</keyword>
<dbReference type="InterPro" id="IPR006015">
    <property type="entry name" value="Universal_stress_UspA"/>
</dbReference>
<dbReference type="SUPFAM" id="SSF52402">
    <property type="entry name" value="Adenine nucleotide alpha hydrolases-like"/>
    <property type="match status" value="1"/>
</dbReference>
<protein>
    <recommendedName>
        <fullName evidence="2">Universal stress protein</fullName>
    </recommendedName>
</protein>
<dbReference type="GO" id="GO:0005737">
    <property type="term" value="C:cytoplasm"/>
    <property type="evidence" value="ECO:0007669"/>
    <property type="project" value="UniProtKB-SubCell"/>
</dbReference>
<proteinExistence type="inferred from homology"/>
<organism evidence="4 5">
    <name type="scientific">Jejuia pallidilutea</name>
    <dbReference type="NCBI Taxonomy" id="504487"/>
    <lineage>
        <taxon>Bacteria</taxon>
        <taxon>Pseudomonadati</taxon>
        <taxon>Bacteroidota</taxon>
        <taxon>Flavobacteriia</taxon>
        <taxon>Flavobacteriales</taxon>
        <taxon>Flavobacteriaceae</taxon>
        <taxon>Jejuia</taxon>
    </lineage>
</organism>
<gene>
    <name evidence="4" type="ORF">CLV33_102121</name>
</gene>
<evidence type="ECO:0000256" key="2">
    <source>
        <dbReference type="PIRNR" id="PIRNR006276"/>
    </source>
</evidence>
<dbReference type="PANTHER" id="PTHR46268:SF6">
    <property type="entry name" value="UNIVERSAL STRESS PROTEIN UP12"/>
    <property type="match status" value="1"/>
</dbReference>
<dbReference type="AlphaFoldDB" id="A0A362X229"/>
<evidence type="ECO:0000256" key="1">
    <source>
        <dbReference type="ARBA" id="ARBA00008791"/>
    </source>
</evidence>
<comment type="caution">
    <text evidence="4">The sequence shown here is derived from an EMBL/GenBank/DDBJ whole genome shotgun (WGS) entry which is preliminary data.</text>
</comment>
<name>A0A362X229_9FLAO</name>
<dbReference type="RefSeq" id="WP_211297532.1">
    <property type="nucleotide sequence ID" value="NZ_PVEO01000002.1"/>
</dbReference>
<dbReference type="InterPro" id="IPR006016">
    <property type="entry name" value="UspA"/>
</dbReference>
<dbReference type="PRINTS" id="PR01438">
    <property type="entry name" value="UNVRSLSTRESS"/>
</dbReference>
<accession>A0A362X229</accession>
<sequence length="154" mass="17372">MLIVTPIVMKNILIPIEFDNIAQQLIDMGASLAEKFHSKIWLIHIAAPEPDFVQYTSGTGPNDEREARAEVLKRERRIIQKYSDELNDKGISSKALMVQGQTIETIMEKVESLNIDLIITGNNKHGFIYKLFIESVSNEIIKKSEIPVLLVPLG</sequence>
<comment type="similarity">
    <text evidence="1 2">Belongs to the universal stress protein A family.</text>
</comment>
<feature type="domain" description="UspA" evidence="3">
    <location>
        <begin position="9"/>
        <end position="152"/>
    </location>
</feature>
<evidence type="ECO:0000259" key="3">
    <source>
        <dbReference type="Pfam" id="PF00582"/>
    </source>
</evidence>
<dbReference type="Proteomes" id="UP000251545">
    <property type="component" value="Unassembled WGS sequence"/>
</dbReference>
<dbReference type="PIRSF" id="PIRSF006276">
    <property type="entry name" value="UspA"/>
    <property type="match status" value="1"/>
</dbReference>
<comment type="subcellular location">
    <subcellularLocation>
        <location evidence="2">Cytoplasm</location>
    </subcellularLocation>
</comment>